<feature type="domain" description="Methyltransferase" evidence="1">
    <location>
        <begin position="48"/>
        <end position="138"/>
    </location>
</feature>
<dbReference type="Proteomes" id="UP001144280">
    <property type="component" value="Unassembled WGS sequence"/>
</dbReference>
<dbReference type="InterPro" id="IPR050508">
    <property type="entry name" value="Methyltransf_Superfamily"/>
</dbReference>
<dbReference type="Gene3D" id="2.20.130.10">
    <property type="entry name" value="CAC2371-like domains"/>
    <property type="match status" value="1"/>
</dbReference>
<dbReference type="EMBL" id="BSDI01000042">
    <property type="protein sequence ID" value="GLI01232.1"/>
    <property type="molecule type" value="Genomic_DNA"/>
</dbReference>
<evidence type="ECO:0000313" key="2">
    <source>
        <dbReference type="EMBL" id="GLI01232.1"/>
    </source>
</evidence>
<dbReference type="PANTHER" id="PTHR42912">
    <property type="entry name" value="METHYLTRANSFERASE"/>
    <property type="match status" value="1"/>
</dbReference>
<dbReference type="SUPFAM" id="SSF53335">
    <property type="entry name" value="S-adenosyl-L-methionine-dependent methyltransferases"/>
    <property type="match status" value="1"/>
</dbReference>
<keyword evidence="2" id="KW-0808">Transferase</keyword>
<evidence type="ECO:0000313" key="3">
    <source>
        <dbReference type="Proteomes" id="UP001144280"/>
    </source>
</evidence>
<dbReference type="GO" id="GO:0008168">
    <property type="term" value="F:methyltransferase activity"/>
    <property type="evidence" value="ECO:0007669"/>
    <property type="project" value="UniProtKB-KW"/>
</dbReference>
<dbReference type="CDD" id="cd02440">
    <property type="entry name" value="AdoMet_MTases"/>
    <property type="match status" value="1"/>
</dbReference>
<dbReference type="Gene3D" id="3.40.50.150">
    <property type="entry name" value="Vaccinia Virus protein VP39"/>
    <property type="match status" value="1"/>
</dbReference>
<dbReference type="GO" id="GO:0032259">
    <property type="term" value="P:methylation"/>
    <property type="evidence" value="ECO:0007669"/>
    <property type="project" value="UniProtKB-KW"/>
</dbReference>
<name>A0ABQ5R365_9ACTN</name>
<sequence>MPSVDMFGPEFAEVYDLTYRRRGKDYAAEAAMVARVARERRPDASSLLDVACGTGEHLAKLRDNFADVAGLDASQAMIDLARTKLPGVPVHRGDMRSFDAGRSFDVVTCLFSSIGYLMSVADLRSAMRSMARHLTPGGILLVEPLWLPEQFIDGYVAGDVLEQNGHTLARVSHSTRDGQTVRMDIHYLVAGGGAIRHIAESHLNTLFTRDEYLDAVTDAGCAAEFLPGGPSGRGLLVGIRHTEGSPS</sequence>
<reference evidence="2" key="1">
    <citation type="submission" date="2022-12" db="EMBL/GenBank/DDBJ databases">
        <title>New Phytohabitans aurantiacus sp. RD004123 nov., an actinomycete isolated from soil.</title>
        <authorList>
            <person name="Triningsih D.W."/>
            <person name="Harunari E."/>
            <person name="Igarashi Y."/>
        </authorList>
    </citation>
    <scope>NUCLEOTIDE SEQUENCE</scope>
    <source>
        <strain evidence="2">RD004123</strain>
    </source>
</reference>
<dbReference type="InterPro" id="IPR041698">
    <property type="entry name" value="Methyltransf_25"/>
</dbReference>
<gene>
    <name evidence="2" type="ORF">Pa4123_65080</name>
</gene>
<comment type="caution">
    <text evidence="2">The sequence shown here is derived from an EMBL/GenBank/DDBJ whole genome shotgun (WGS) entry which is preliminary data.</text>
</comment>
<keyword evidence="2" id="KW-0489">Methyltransferase</keyword>
<dbReference type="PANTHER" id="PTHR42912:SF80">
    <property type="entry name" value="METHYLTRANSFERASE DOMAIN-CONTAINING PROTEIN"/>
    <property type="match status" value="1"/>
</dbReference>
<organism evidence="2 3">
    <name type="scientific">Phytohabitans aurantiacus</name>
    <dbReference type="NCBI Taxonomy" id="3016789"/>
    <lineage>
        <taxon>Bacteria</taxon>
        <taxon>Bacillati</taxon>
        <taxon>Actinomycetota</taxon>
        <taxon>Actinomycetes</taxon>
        <taxon>Micromonosporales</taxon>
        <taxon>Micromonosporaceae</taxon>
    </lineage>
</organism>
<dbReference type="Pfam" id="PF13649">
    <property type="entry name" value="Methyltransf_25"/>
    <property type="match status" value="1"/>
</dbReference>
<accession>A0ABQ5R365</accession>
<evidence type="ECO:0000259" key="1">
    <source>
        <dbReference type="Pfam" id="PF13649"/>
    </source>
</evidence>
<protein>
    <submittedName>
        <fullName evidence="2">Methyltransferase type 11</fullName>
    </submittedName>
</protein>
<dbReference type="RefSeq" id="WP_281902101.1">
    <property type="nucleotide sequence ID" value="NZ_BSDI01000042.1"/>
</dbReference>
<proteinExistence type="predicted"/>
<keyword evidence="3" id="KW-1185">Reference proteome</keyword>
<dbReference type="InterPro" id="IPR029063">
    <property type="entry name" value="SAM-dependent_MTases_sf"/>
</dbReference>